<evidence type="ECO:0000313" key="2">
    <source>
        <dbReference type="EMBL" id="RPB21152.1"/>
    </source>
</evidence>
<evidence type="ECO:0000256" key="1">
    <source>
        <dbReference type="SAM" id="MobiDB-lite"/>
    </source>
</evidence>
<protein>
    <submittedName>
        <fullName evidence="2">Uncharacterized protein</fullName>
    </submittedName>
</protein>
<dbReference type="OrthoDB" id="10302836at2759"/>
<gene>
    <name evidence="2" type="ORF">L211DRAFT_851751</name>
</gene>
<evidence type="ECO:0000313" key="3">
    <source>
        <dbReference type="Proteomes" id="UP000267821"/>
    </source>
</evidence>
<sequence>MGQLQSATPVETAQDEDVQQFELNELSVPIDPAAEDTRDPLVPTGNADDILILPLKKKKKQHRNSNVIPLTTIPVMRLPSPPPVSGQENEQQKMARRRKNSPLASACYEPAWYEDVFDKDTIENTRKNLGSLKLRGHSKEERAVILNKINNEEQVEVGGASTAKGSTVGVSWEGL</sequence>
<dbReference type="AlphaFoldDB" id="A0A3N4LI79"/>
<reference evidence="2 3" key="1">
    <citation type="journal article" date="2018" name="Nat. Ecol. Evol.">
        <title>Pezizomycetes genomes reveal the molecular basis of ectomycorrhizal truffle lifestyle.</title>
        <authorList>
            <person name="Murat C."/>
            <person name="Payen T."/>
            <person name="Noel B."/>
            <person name="Kuo A."/>
            <person name="Morin E."/>
            <person name="Chen J."/>
            <person name="Kohler A."/>
            <person name="Krizsan K."/>
            <person name="Balestrini R."/>
            <person name="Da Silva C."/>
            <person name="Montanini B."/>
            <person name="Hainaut M."/>
            <person name="Levati E."/>
            <person name="Barry K.W."/>
            <person name="Belfiori B."/>
            <person name="Cichocki N."/>
            <person name="Clum A."/>
            <person name="Dockter R.B."/>
            <person name="Fauchery L."/>
            <person name="Guy J."/>
            <person name="Iotti M."/>
            <person name="Le Tacon F."/>
            <person name="Lindquist E.A."/>
            <person name="Lipzen A."/>
            <person name="Malagnac F."/>
            <person name="Mello A."/>
            <person name="Molinier V."/>
            <person name="Miyauchi S."/>
            <person name="Poulain J."/>
            <person name="Riccioni C."/>
            <person name="Rubini A."/>
            <person name="Sitrit Y."/>
            <person name="Splivallo R."/>
            <person name="Traeger S."/>
            <person name="Wang M."/>
            <person name="Zifcakova L."/>
            <person name="Wipf D."/>
            <person name="Zambonelli A."/>
            <person name="Paolocci F."/>
            <person name="Nowrousian M."/>
            <person name="Ottonello S."/>
            <person name="Baldrian P."/>
            <person name="Spatafora J.W."/>
            <person name="Henrissat B."/>
            <person name="Nagy L.G."/>
            <person name="Aury J.M."/>
            <person name="Wincker P."/>
            <person name="Grigoriev I.V."/>
            <person name="Bonfante P."/>
            <person name="Martin F.M."/>
        </authorList>
    </citation>
    <scope>NUCLEOTIDE SEQUENCE [LARGE SCALE GENOMIC DNA]</scope>
    <source>
        <strain evidence="2 3">ATCC MYA-4762</strain>
    </source>
</reference>
<feature type="compositionally biased region" description="Polar residues" evidence="1">
    <location>
        <begin position="1"/>
        <end position="11"/>
    </location>
</feature>
<name>A0A3N4LI79_9PEZI</name>
<feature type="region of interest" description="Disordered" evidence="1">
    <location>
        <begin position="69"/>
        <end position="102"/>
    </location>
</feature>
<keyword evidence="3" id="KW-1185">Reference proteome</keyword>
<dbReference type="Proteomes" id="UP000267821">
    <property type="component" value="Unassembled WGS sequence"/>
</dbReference>
<organism evidence="2 3">
    <name type="scientific">Terfezia boudieri ATCC MYA-4762</name>
    <dbReference type="NCBI Taxonomy" id="1051890"/>
    <lineage>
        <taxon>Eukaryota</taxon>
        <taxon>Fungi</taxon>
        <taxon>Dikarya</taxon>
        <taxon>Ascomycota</taxon>
        <taxon>Pezizomycotina</taxon>
        <taxon>Pezizomycetes</taxon>
        <taxon>Pezizales</taxon>
        <taxon>Pezizaceae</taxon>
        <taxon>Terfezia</taxon>
    </lineage>
</organism>
<dbReference type="EMBL" id="ML121563">
    <property type="protein sequence ID" value="RPB21152.1"/>
    <property type="molecule type" value="Genomic_DNA"/>
</dbReference>
<proteinExistence type="predicted"/>
<dbReference type="InParanoid" id="A0A3N4LI79"/>
<feature type="region of interest" description="Disordered" evidence="1">
    <location>
        <begin position="1"/>
        <end position="47"/>
    </location>
</feature>
<accession>A0A3N4LI79</accession>